<evidence type="ECO:0008006" key="4">
    <source>
        <dbReference type="Google" id="ProtNLM"/>
    </source>
</evidence>
<protein>
    <recommendedName>
        <fullName evidence="4">Ankyrin repeat protein</fullName>
    </recommendedName>
</protein>
<feature type="compositionally biased region" description="Basic and acidic residues" evidence="1">
    <location>
        <begin position="83"/>
        <end position="97"/>
    </location>
</feature>
<accession>A0ABQ5A1J8</accession>
<reference evidence="2" key="1">
    <citation type="journal article" date="2022" name="Int. J. Mol. Sci.">
        <title>Draft Genome of Tanacetum Coccineum: Genomic Comparison of Closely Related Tanacetum-Family Plants.</title>
        <authorList>
            <person name="Yamashiro T."/>
            <person name="Shiraishi A."/>
            <person name="Nakayama K."/>
            <person name="Satake H."/>
        </authorList>
    </citation>
    <scope>NUCLEOTIDE SEQUENCE</scope>
</reference>
<evidence type="ECO:0000313" key="3">
    <source>
        <dbReference type="Proteomes" id="UP001151760"/>
    </source>
</evidence>
<keyword evidence="3" id="KW-1185">Reference proteome</keyword>
<evidence type="ECO:0000256" key="1">
    <source>
        <dbReference type="SAM" id="MobiDB-lite"/>
    </source>
</evidence>
<reference evidence="2" key="2">
    <citation type="submission" date="2022-01" db="EMBL/GenBank/DDBJ databases">
        <authorList>
            <person name="Yamashiro T."/>
            <person name="Shiraishi A."/>
            <person name="Satake H."/>
            <person name="Nakayama K."/>
        </authorList>
    </citation>
    <scope>NUCLEOTIDE SEQUENCE</scope>
</reference>
<proteinExistence type="predicted"/>
<evidence type="ECO:0000313" key="2">
    <source>
        <dbReference type="EMBL" id="GJS94928.1"/>
    </source>
</evidence>
<sequence length="166" mass="20137">MKNGAWTPMHFACFSAVRQYDNHRLFSKKNGLDPRDMVSRTEFIRLLNESRTVDPFEFTQNFIKKQTEEARKNNTSNKRKSHDYKGKGKEIKELDNDADRFPIRKGYHELDLNNPEVNARIEEKKRRVFAYRDKLEKEKAKEKEKAVEKEKENEKEKRRRRSREEW</sequence>
<comment type="caution">
    <text evidence="2">The sequence shown here is derived from an EMBL/GenBank/DDBJ whole genome shotgun (WGS) entry which is preliminary data.</text>
</comment>
<organism evidence="2 3">
    <name type="scientific">Tanacetum coccineum</name>
    <dbReference type="NCBI Taxonomy" id="301880"/>
    <lineage>
        <taxon>Eukaryota</taxon>
        <taxon>Viridiplantae</taxon>
        <taxon>Streptophyta</taxon>
        <taxon>Embryophyta</taxon>
        <taxon>Tracheophyta</taxon>
        <taxon>Spermatophyta</taxon>
        <taxon>Magnoliopsida</taxon>
        <taxon>eudicotyledons</taxon>
        <taxon>Gunneridae</taxon>
        <taxon>Pentapetalae</taxon>
        <taxon>asterids</taxon>
        <taxon>campanulids</taxon>
        <taxon>Asterales</taxon>
        <taxon>Asteraceae</taxon>
        <taxon>Asteroideae</taxon>
        <taxon>Anthemideae</taxon>
        <taxon>Anthemidinae</taxon>
        <taxon>Tanacetum</taxon>
    </lineage>
</organism>
<dbReference type="EMBL" id="BQNB010011769">
    <property type="protein sequence ID" value="GJS94928.1"/>
    <property type="molecule type" value="Genomic_DNA"/>
</dbReference>
<name>A0ABQ5A1J8_9ASTR</name>
<gene>
    <name evidence="2" type="ORF">Tco_0801896</name>
</gene>
<dbReference type="Proteomes" id="UP001151760">
    <property type="component" value="Unassembled WGS sequence"/>
</dbReference>
<feature type="region of interest" description="Disordered" evidence="1">
    <location>
        <begin position="67"/>
        <end position="97"/>
    </location>
</feature>
<feature type="region of interest" description="Disordered" evidence="1">
    <location>
        <begin position="137"/>
        <end position="166"/>
    </location>
</feature>